<evidence type="ECO:0000313" key="3">
    <source>
        <dbReference type="Proteomes" id="UP001341840"/>
    </source>
</evidence>
<comment type="caution">
    <text evidence="2">The sequence shown here is derived from an EMBL/GenBank/DDBJ whole genome shotgun (WGS) entry which is preliminary data.</text>
</comment>
<name>A0ABU6XQ94_9FABA</name>
<evidence type="ECO:0000313" key="2">
    <source>
        <dbReference type="EMBL" id="MED6200057.1"/>
    </source>
</evidence>
<protein>
    <submittedName>
        <fullName evidence="2">Uncharacterized protein</fullName>
    </submittedName>
</protein>
<dbReference type="EMBL" id="JASCZI010212674">
    <property type="protein sequence ID" value="MED6200057.1"/>
    <property type="molecule type" value="Genomic_DNA"/>
</dbReference>
<evidence type="ECO:0000256" key="1">
    <source>
        <dbReference type="SAM" id="MobiDB-lite"/>
    </source>
</evidence>
<proteinExistence type="predicted"/>
<organism evidence="2 3">
    <name type="scientific">Stylosanthes scabra</name>
    <dbReference type="NCBI Taxonomy" id="79078"/>
    <lineage>
        <taxon>Eukaryota</taxon>
        <taxon>Viridiplantae</taxon>
        <taxon>Streptophyta</taxon>
        <taxon>Embryophyta</taxon>
        <taxon>Tracheophyta</taxon>
        <taxon>Spermatophyta</taxon>
        <taxon>Magnoliopsida</taxon>
        <taxon>eudicotyledons</taxon>
        <taxon>Gunneridae</taxon>
        <taxon>Pentapetalae</taxon>
        <taxon>rosids</taxon>
        <taxon>fabids</taxon>
        <taxon>Fabales</taxon>
        <taxon>Fabaceae</taxon>
        <taxon>Papilionoideae</taxon>
        <taxon>50 kb inversion clade</taxon>
        <taxon>dalbergioids sensu lato</taxon>
        <taxon>Dalbergieae</taxon>
        <taxon>Pterocarpus clade</taxon>
        <taxon>Stylosanthes</taxon>
    </lineage>
</organism>
<dbReference type="Proteomes" id="UP001341840">
    <property type="component" value="Unassembled WGS sequence"/>
</dbReference>
<feature type="compositionally biased region" description="Basic residues" evidence="1">
    <location>
        <begin position="15"/>
        <end position="31"/>
    </location>
</feature>
<sequence length="92" mass="10107">MTSSLPPTGAPPKPRNLRQCRGGVKRGRFRYHNPDGTVRSRGTRCDLPCDRTVTKIEALTSHSRGRAVRPFGLTGIGRMHPETLLGTLEAAR</sequence>
<feature type="region of interest" description="Disordered" evidence="1">
    <location>
        <begin position="1"/>
        <end position="37"/>
    </location>
</feature>
<accession>A0ABU6XQ94</accession>
<reference evidence="2 3" key="1">
    <citation type="journal article" date="2023" name="Plants (Basel)">
        <title>Bridging the Gap: Combining Genomics and Transcriptomics Approaches to Understand Stylosanthes scabra, an Orphan Legume from the Brazilian Caatinga.</title>
        <authorList>
            <person name="Ferreira-Neto J.R.C."/>
            <person name="da Silva M.D."/>
            <person name="Binneck E."/>
            <person name="de Melo N.F."/>
            <person name="da Silva R.H."/>
            <person name="de Melo A.L.T.M."/>
            <person name="Pandolfi V."/>
            <person name="Bustamante F.O."/>
            <person name="Brasileiro-Vidal A.C."/>
            <person name="Benko-Iseppon A.M."/>
        </authorList>
    </citation>
    <scope>NUCLEOTIDE SEQUENCE [LARGE SCALE GENOMIC DNA]</scope>
    <source>
        <tissue evidence="2">Leaves</tissue>
    </source>
</reference>
<keyword evidence="3" id="KW-1185">Reference proteome</keyword>
<gene>
    <name evidence="2" type="ORF">PIB30_081581</name>
</gene>